<comment type="caution">
    <text evidence="2">The sequence shown here is derived from an EMBL/GenBank/DDBJ whole genome shotgun (WGS) entry which is preliminary data.</text>
</comment>
<evidence type="ECO:0000256" key="1">
    <source>
        <dbReference type="SAM" id="MobiDB-lite"/>
    </source>
</evidence>
<dbReference type="AlphaFoldDB" id="A0A8S4B8Z3"/>
<evidence type="ECO:0000313" key="2">
    <source>
        <dbReference type="EMBL" id="CAG5917708.1"/>
    </source>
</evidence>
<accession>A0A8S4B8Z3</accession>
<keyword evidence="3" id="KW-1185">Reference proteome</keyword>
<protein>
    <submittedName>
        <fullName evidence="2">(Atlantic silverside) hypothetical protein</fullName>
    </submittedName>
</protein>
<dbReference type="Proteomes" id="UP000677803">
    <property type="component" value="Unassembled WGS sequence"/>
</dbReference>
<feature type="region of interest" description="Disordered" evidence="1">
    <location>
        <begin position="238"/>
        <end position="279"/>
    </location>
</feature>
<gene>
    <name evidence="2" type="ORF">MMEN_LOCUS10095</name>
</gene>
<sequence>MLSSPPPPPPPLPFEEPPGFELSPLLAFLAGFSESLPDVEDSTSFDFGIVLQREQSTTFNAGSKGLHRGPLTKRTPPYGTRGLLIIMLWMSKLMDGYQVPALSDTFERLLEPLDLDQFHHTPSGNLFLLGRPSRGLYAQNRLHEWSDPDGDALDACGGAGHGHAGPLTPHRLRLATLETGLLPKYSYRRGAIRRHALRGAGCPLSPRQRGVAKPPAEQVIDVIGCGVGRCTGAPWLHSRGSESAADAAREGRPDSPSLRTQRQQHPDGGFSPSSLPGAV</sequence>
<organism evidence="2 3">
    <name type="scientific">Menidia menidia</name>
    <name type="common">Atlantic silverside</name>
    <dbReference type="NCBI Taxonomy" id="238744"/>
    <lineage>
        <taxon>Eukaryota</taxon>
        <taxon>Metazoa</taxon>
        <taxon>Chordata</taxon>
        <taxon>Craniata</taxon>
        <taxon>Vertebrata</taxon>
        <taxon>Euteleostomi</taxon>
        <taxon>Actinopterygii</taxon>
        <taxon>Neopterygii</taxon>
        <taxon>Teleostei</taxon>
        <taxon>Neoteleostei</taxon>
        <taxon>Acanthomorphata</taxon>
        <taxon>Ovalentaria</taxon>
        <taxon>Atherinomorphae</taxon>
        <taxon>Atheriniformes</taxon>
        <taxon>Atherinopsidae</taxon>
        <taxon>Menidiinae</taxon>
        <taxon>Menidia</taxon>
    </lineage>
</organism>
<reference evidence="2" key="1">
    <citation type="submission" date="2021-05" db="EMBL/GenBank/DDBJ databases">
        <authorList>
            <person name="Tigano A."/>
        </authorList>
    </citation>
    <scope>NUCLEOTIDE SEQUENCE</scope>
</reference>
<name>A0A8S4B8Z3_9TELE</name>
<evidence type="ECO:0000313" key="3">
    <source>
        <dbReference type="Proteomes" id="UP000677803"/>
    </source>
</evidence>
<dbReference type="EMBL" id="CAJRST010011112">
    <property type="protein sequence ID" value="CAG5917708.1"/>
    <property type="molecule type" value="Genomic_DNA"/>
</dbReference>
<proteinExistence type="predicted"/>